<feature type="domain" description="Histidine kinase" evidence="11">
    <location>
        <begin position="299"/>
        <end position="512"/>
    </location>
</feature>
<dbReference type="Proteomes" id="UP001597112">
    <property type="component" value="Unassembled WGS sequence"/>
</dbReference>
<dbReference type="InterPro" id="IPR003594">
    <property type="entry name" value="HATPase_dom"/>
</dbReference>
<keyword evidence="9" id="KW-0175">Coiled coil</keyword>
<keyword evidence="13" id="KW-1185">Reference proteome</keyword>
<keyword evidence="6" id="KW-0418">Kinase</keyword>
<dbReference type="SUPFAM" id="SSF55874">
    <property type="entry name" value="ATPase domain of HSP90 chaperone/DNA topoisomerase II/histidine kinase"/>
    <property type="match status" value="1"/>
</dbReference>
<evidence type="ECO:0000256" key="5">
    <source>
        <dbReference type="ARBA" id="ARBA00022741"/>
    </source>
</evidence>
<dbReference type="EMBL" id="JBHTKA010000001">
    <property type="protein sequence ID" value="MFD0998763.1"/>
    <property type="molecule type" value="Genomic_DNA"/>
</dbReference>
<dbReference type="RefSeq" id="WP_377575995.1">
    <property type="nucleotide sequence ID" value="NZ_JBHTKA010000001.1"/>
</dbReference>
<accession>A0ABW3JXR8</accession>
<keyword evidence="4" id="KW-0808">Transferase</keyword>
<sequence length="662" mass="76630">MKPIYSVVFSGRQYTRTLSERRGVTIANAIGLSLVALTLLLFVFYYTWYGWSVVTGAIPAIGLLAANTILLNRFGFVNISRIWTCLLIPVIITALSIYSKTIYYNSPEELDYFTFRFVILGSCSFPWVLFSLHEKKLLLFCSLAGMVILLAYDPLHQWFSVGYSQDRLKASTYYFANVVIFISYCLLVSALAFLKWTSERNEARNMELIDELNDTNEILTEKNAEIEAQTSELQAQSDVLETNQRQLLDAYRMIEEQKNRLLTQNQSLTSELLEKNKDLTETNSELIKHNNELRQFSYTVSHNLRGPVASLLGLINLLEPTALAQSDAEILDHIRTSTERLDMIIKDLTKIIDIRHDIFKIRQKISIEEEIDETFAILHKDTLQSDVILVKNIHQHYIYSVKPMVHSIVYNLLNNALKYRSSERQPVIIEITSSEDEMYYILEVQDNGLGIDLKRNRDNLFKLYKRFHFHTEGKGLGLYLVKLQVEALGGHITVDSEINRYTKFTVYLKKPEDIQRQVLLKERYAEIFYDAQLNATGIIWQESVTSEQYRHAFAKTLDFVKVYNTPNFIADLSRHGYIDKEDQRWMFREIIPESARNGLTRIATVHPNADSHIDNYIQSIQDVTAPFGITQRYFTSMQDAVEWIESENEKIALKIRTNGKVN</sequence>
<proteinExistence type="predicted"/>
<evidence type="ECO:0000256" key="10">
    <source>
        <dbReference type="SAM" id="Phobius"/>
    </source>
</evidence>
<dbReference type="SMART" id="SM00388">
    <property type="entry name" value="HisKA"/>
    <property type="match status" value="1"/>
</dbReference>
<keyword evidence="5" id="KW-0547">Nucleotide-binding</keyword>
<keyword evidence="10" id="KW-0472">Membrane</keyword>
<evidence type="ECO:0000256" key="2">
    <source>
        <dbReference type="ARBA" id="ARBA00012438"/>
    </source>
</evidence>
<dbReference type="InterPro" id="IPR003661">
    <property type="entry name" value="HisK_dim/P_dom"/>
</dbReference>
<dbReference type="PROSITE" id="PS50109">
    <property type="entry name" value="HIS_KIN"/>
    <property type="match status" value="1"/>
</dbReference>
<dbReference type="PRINTS" id="PR00344">
    <property type="entry name" value="BCTRLSENSOR"/>
</dbReference>
<keyword evidence="10" id="KW-0812">Transmembrane</keyword>
<dbReference type="PANTHER" id="PTHR42878:SF7">
    <property type="entry name" value="SENSOR HISTIDINE KINASE GLRK"/>
    <property type="match status" value="1"/>
</dbReference>
<dbReference type="Pfam" id="PF00512">
    <property type="entry name" value="HisKA"/>
    <property type="match status" value="1"/>
</dbReference>
<evidence type="ECO:0000256" key="8">
    <source>
        <dbReference type="ARBA" id="ARBA00023012"/>
    </source>
</evidence>
<feature type="transmembrane region" description="Helical" evidence="10">
    <location>
        <begin position="172"/>
        <end position="194"/>
    </location>
</feature>
<feature type="transmembrane region" description="Helical" evidence="10">
    <location>
        <begin position="82"/>
        <end position="101"/>
    </location>
</feature>
<evidence type="ECO:0000256" key="1">
    <source>
        <dbReference type="ARBA" id="ARBA00000085"/>
    </source>
</evidence>
<dbReference type="InterPro" id="IPR004358">
    <property type="entry name" value="Sig_transdc_His_kin-like_C"/>
</dbReference>
<feature type="transmembrane region" description="Helical" evidence="10">
    <location>
        <begin position="26"/>
        <end position="45"/>
    </location>
</feature>
<dbReference type="EC" id="2.7.13.3" evidence="2"/>
<evidence type="ECO:0000256" key="9">
    <source>
        <dbReference type="SAM" id="Coils"/>
    </source>
</evidence>
<dbReference type="GO" id="GO:0005524">
    <property type="term" value="F:ATP binding"/>
    <property type="evidence" value="ECO:0007669"/>
    <property type="project" value="UniProtKB-KW"/>
</dbReference>
<evidence type="ECO:0000256" key="3">
    <source>
        <dbReference type="ARBA" id="ARBA00022553"/>
    </source>
</evidence>
<keyword evidence="10" id="KW-1133">Transmembrane helix</keyword>
<dbReference type="InterPro" id="IPR036097">
    <property type="entry name" value="HisK_dim/P_sf"/>
</dbReference>
<evidence type="ECO:0000256" key="4">
    <source>
        <dbReference type="ARBA" id="ARBA00022679"/>
    </source>
</evidence>
<evidence type="ECO:0000259" key="11">
    <source>
        <dbReference type="PROSITE" id="PS50109"/>
    </source>
</evidence>
<gene>
    <name evidence="12" type="ORF">ACFQ21_05570</name>
</gene>
<dbReference type="SMART" id="SM00387">
    <property type="entry name" value="HATPase_c"/>
    <property type="match status" value="1"/>
</dbReference>
<evidence type="ECO:0000313" key="13">
    <source>
        <dbReference type="Proteomes" id="UP001597112"/>
    </source>
</evidence>
<organism evidence="12 13">
    <name type="scientific">Ohtaekwangia kribbensis</name>
    <dbReference type="NCBI Taxonomy" id="688913"/>
    <lineage>
        <taxon>Bacteria</taxon>
        <taxon>Pseudomonadati</taxon>
        <taxon>Bacteroidota</taxon>
        <taxon>Cytophagia</taxon>
        <taxon>Cytophagales</taxon>
        <taxon>Fulvivirgaceae</taxon>
        <taxon>Ohtaekwangia</taxon>
    </lineage>
</organism>
<reference evidence="13" key="1">
    <citation type="journal article" date="2019" name="Int. J. Syst. Evol. Microbiol.">
        <title>The Global Catalogue of Microorganisms (GCM) 10K type strain sequencing project: providing services to taxonomists for standard genome sequencing and annotation.</title>
        <authorList>
            <consortium name="The Broad Institute Genomics Platform"/>
            <consortium name="The Broad Institute Genome Sequencing Center for Infectious Disease"/>
            <person name="Wu L."/>
            <person name="Ma J."/>
        </authorList>
    </citation>
    <scope>NUCLEOTIDE SEQUENCE [LARGE SCALE GENOMIC DNA]</scope>
    <source>
        <strain evidence="13">CCUG 58938</strain>
    </source>
</reference>
<feature type="transmembrane region" description="Helical" evidence="10">
    <location>
        <begin position="137"/>
        <end position="152"/>
    </location>
</feature>
<name>A0ABW3JXR8_9BACT</name>
<dbReference type="SUPFAM" id="SSF47384">
    <property type="entry name" value="Homodimeric domain of signal transducing histidine kinase"/>
    <property type="match status" value="1"/>
</dbReference>
<dbReference type="InterPro" id="IPR005467">
    <property type="entry name" value="His_kinase_dom"/>
</dbReference>
<protein>
    <recommendedName>
        <fullName evidence="2">histidine kinase</fullName>
        <ecNumber evidence="2">2.7.13.3</ecNumber>
    </recommendedName>
</protein>
<dbReference type="PANTHER" id="PTHR42878">
    <property type="entry name" value="TWO-COMPONENT HISTIDINE KINASE"/>
    <property type="match status" value="1"/>
</dbReference>
<dbReference type="InterPro" id="IPR050351">
    <property type="entry name" value="BphY/WalK/GraS-like"/>
</dbReference>
<dbReference type="InterPro" id="IPR036890">
    <property type="entry name" value="HATPase_C_sf"/>
</dbReference>
<dbReference type="Pfam" id="PF02518">
    <property type="entry name" value="HATPase_c"/>
    <property type="match status" value="1"/>
</dbReference>
<dbReference type="Gene3D" id="1.10.287.130">
    <property type="match status" value="1"/>
</dbReference>
<feature type="coiled-coil region" evidence="9">
    <location>
        <begin position="205"/>
        <end position="271"/>
    </location>
</feature>
<evidence type="ECO:0000256" key="7">
    <source>
        <dbReference type="ARBA" id="ARBA00022840"/>
    </source>
</evidence>
<comment type="catalytic activity">
    <reaction evidence="1">
        <text>ATP + protein L-histidine = ADP + protein N-phospho-L-histidine.</text>
        <dbReference type="EC" id="2.7.13.3"/>
    </reaction>
</comment>
<dbReference type="CDD" id="cd00082">
    <property type="entry name" value="HisKA"/>
    <property type="match status" value="1"/>
</dbReference>
<evidence type="ECO:0000313" key="12">
    <source>
        <dbReference type="EMBL" id="MFD0998763.1"/>
    </source>
</evidence>
<dbReference type="Gene3D" id="3.30.565.10">
    <property type="entry name" value="Histidine kinase-like ATPase, C-terminal domain"/>
    <property type="match status" value="1"/>
</dbReference>
<feature type="transmembrane region" description="Helical" evidence="10">
    <location>
        <begin position="51"/>
        <end position="70"/>
    </location>
</feature>
<keyword evidence="8" id="KW-0902">Two-component regulatory system</keyword>
<keyword evidence="3" id="KW-0597">Phosphoprotein</keyword>
<keyword evidence="7 12" id="KW-0067">ATP-binding</keyword>
<feature type="transmembrane region" description="Helical" evidence="10">
    <location>
        <begin position="113"/>
        <end position="130"/>
    </location>
</feature>
<comment type="caution">
    <text evidence="12">The sequence shown here is derived from an EMBL/GenBank/DDBJ whole genome shotgun (WGS) entry which is preliminary data.</text>
</comment>
<evidence type="ECO:0000256" key="6">
    <source>
        <dbReference type="ARBA" id="ARBA00022777"/>
    </source>
</evidence>